<evidence type="ECO:0000256" key="6">
    <source>
        <dbReference type="ARBA" id="ARBA00023136"/>
    </source>
</evidence>
<comment type="subcellular location">
    <subcellularLocation>
        <location evidence="1 8">Cell outer membrane</location>
        <topology evidence="1 8">Multi-pass membrane protein</topology>
    </subcellularLocation>
</comment>
<keyword evidence="3 8" id="KW-1134">Transmembrane beta strand</keyword>
<feature type="signal peptide" evidence="11">
    <location>
        <begin position="1"/>
        <end position="27"/>
    </location>
</feature>
<keyword evidence="11" id="KW-0732">Signal</keyword>
<organism evidence="14 15">
    <name type="scientific">Chiayiivirga flava</name>
    <dbReference type="NCBI Taxonomy" id="659595"/>
    <lineage>
        <taxon>Bacteria</taxon>
        <taxon>Pseudomonadati</taxon>
        <taxon>Pseudomonadota</taxon>
        <taxon>Gammaproteobacteria</taxon>
        <taxon>Lysobacterales</taxon>
        <taxon>Lysobacteraceae</taxon>
        <taxon>Chiayiivirga</taxon>
    </lineage>
</organism>
<protein>
    <submittedName>
        <fullName evidence="14">Iron complex outermembrane receptor protein</fullName>
    </submittedName>
</protein>
<keyword evidence="2 8" id="KW-0813">Transport</keyword>
<dbReference type="InterPro" id="IPR012910">
    <property type="entry name" value="Plug_dom"/>
</dbReference>
<evidence type="ECO:0000259" key="13">
    <source>
        <dbReference type="Pfam" id="PF07715"/>
    </source>
</evidence>
<keyword evidence="6 8" id="KW-0472">Membrane</keyword>
<evidence type="ECO:0000256" key="8">
    <source>
        <dbReference type="PROSITE-ProRule" id="PRU01360"/>
    </source>
</evidence>
<dbReference type="InterPro" id="IPR037066">
    <property type="entry name" value="Plug_dom_sf"/>
</dbReference>
<evidence type="ECO:0000256" key="11">
    <source>
        <dbReference type="SAM" id="SignalP"/>
    </source>
</evidence>
<dbReference type="PROSITE" id="PS52016">
    <property type="entry name" value="TONB_DEPENDENT_REC_3"/>
    <property type="match status" value="1"/>
</dbReference>
<dbReference type="RefSeq" id="WP_183959568.1">
    <property type="nucleotide sequence ID" value="NZ_JACHHP010000001.1"/>
</dbReference>
<dbReference type="SUPFAM" id="SSF56935">
    <property type="entry name" value="Porins"/>
    <property type="match status" value="1"/>
</dbReference>
<dbReference type="Pfam" id="PF07715">
    <property type="entry name" value="Plug"/>
    <property type="match status" value="1"/>
</dbReference>
<evidence type="ECO:0000256" key="5">
    <source>
        <dbReference type="ARBA" id="ARBA00023077"/>
    </source>
</evidence>
<feature type="compositionally biased region" description="Basic and acidic residues" evidence="10">
    <location>
        <begin position="228"/>
        <end position="238"/>
    </location>
</feature>
<evidence type="ECO:0000256" key="7">
    <source>
        <dbReference type="ARBA" id="ARBA00023237"/>
    </source>
</evidence>
<keyword evidence="5 9" id="KW-0798">TonB box</keyword>
<evidence type="ECO:0000256" key="2">
    <source>
        <dbReference type="ARBA" id="ARBA00022448"/>
    </source>
</evidence>
<dbReference type="Pfam" id="PF00593">
    <property type="entry name" value="TonB_dep_Rec_b-barrel"/>
    <property type="match status" value="1"/>
</dbReference>
<evidence type="ECO:0000256" key="10">
    <source>
        <dbReference type="SAM" id="MobiDB-lite"/>
    </source>
</evidence>
<evidence type="ECO:0000259" key="12">
    <source>
        <dbReference type="Pfam" id="PF00593"/>
    </source>
</evidence>
<evidence type="ECO:0000256" key="9">
    <source>
        <dbReference type="RuleBase" id="RU003357"/>
    </source>
</evidence>
<evidence type="ECO:0000256" key="4">
    <source>
        <dbReference type="ARBA" id="ARBA00022692"/>
    </source>
</evidence>
<reference evidence="14 15" key="1">
    <citation type="submission" date="2020-08" db="EMBL/GenBank/DDBJ databases">
        <title>Genomic Encyclopedia of Type Strains, Phase IV (KMG-IV): sequencing the most valuable type-strain genomes for metagenomic binning, comparative biology and taxonomic classification.</title>
        <authorList>
            <person name="Goeker M."/>
        </authorList>
    </citation>
    <scope>NUCLEOTIDE SEQUENCE [LARGE SCALE GENOMIC DNA]</scope>
    <source>
        <strain evidence="14 15">DSM 24163</strain>
    </source>
</reference>
<dbReference type="InterPro" id="IPR000531">
    <property type="entry name" value="Beta-barrel_TonB"/>
</dbReference>
<feature type="region of interest" description="Disordered" evidence="10">
    <location>
        <begin position="295"/>
        <end position="317"/>
    </location>
</feature>
<dbReference type="GO" id="GO:0009279">
    <property type="term" value="C:cell outer membrane"/>
    <property type="evidence" value="ECO:0007669"/>
    <property type="project" value="UniProtKB-SubCell"/>
</dbReference>
<feature type="domain" description="TonB-dependent receptor-like beta-barrel" evidence="12">
    <location>
        <begin position="367"/>
        <end position="700"/>
    </location>
</feature>
<comment type="similarity">
    <text evidence="8 9">Belongs to the TonB-dependent receptor family.</text>
</comment>
<dbReference type="InterPro" id="IPR036942">
    <property type="entry name" value="Beta-barrel_TonB_sf"/>
</dbReference>
<name>A0A7W8D364_9GAMM</name>
<dbReference type="Proteomes" id="UP000521199">
    <property type="component" value="Unassembled WGS sequence"/>
</dbReference>
<gene>
    <name evidence="14" type="ORF">HNQ52_000565</name>
</gene>
<dbReference type="GO" id="GO:0015344">
    <property type="term" value="F:siderophore uptake transmembrane transporter activity"/>
    <property type="evidence" value="ECO:0007669"/>
    <property type="project" value="TreeGrafter"/>
</dbReference>
<feature type="chain" id="PRO_5030742008" evidence="11">
    <location>
        <begin position="28"/>
        <end position="731"/>
    </location>
</feature>
<sequence length="731" mass="78933">MRNSARTSRRAPLALAILVVLAGPAMAQTATDRTHADAEELDRIEVTATPLSGDAESLAQPVDILYGVDLDRAKAGTLGDTVAKLPGVQSTFFGAGVGRPIIRGQEGPRVQVLSGGIASMDASTVSADHAVSIEPFLADQIEVLKGPATLLYGSGAIGGAVNVVDGRVPDAPADAPLSGRAELRGNTVNDEATGMVRLDGGGSRFAWHLDAFRRDADDYEIPGYALSPHEDEDHHEHEEGEEEHGDELGSYGHLANSALETEGGALGGTFFGERGFFGMAASTYRSNYGIPEGAHVHADDEHGHDHEDGDEHEHEEEGPVRIDLVQNRIDMKTGVYDPLPFLQRITLRAAHNDYEHVELEGGEPATRFTNNGIEGRLEAVQQDLDGWRGAFGLQFGDVDFGAIGEEAFVPSAATRTLGAFVLQEKDFDAFKLELGARHDRNKVAPQTDIASVTSSATSVSGAGIWRLTDALDLRFGLDRSERTPTTEELFALGAHIATGSFEIGDAALDTERANRAEIGLHVHGDRAEFSVSAYRTKFDDFIYLADTGIEEDALPVRLWTQADTIFRGLEAEADVLLADNASGAWNLRLFGDYVRARFDGSRTRSVDISIPHGDHSHDSTAELVQRGALPRIAPARVGADLRWERDGWRASLGAVRYDTQDRVAAMEEPTPGYTLVDAHLAYHWDLPRVAWEVFLDGSNLTDEEARPHTSLLKDVAPLAGRGVAFGVRAFF</sequence>
<evidence type="ECO:0000313" key="15">
    <source>
        <dbReference type="Proteomes" id="UP000521199"/>
    </source>
</evidence>
<dbReference type="PANTHER" id="PTHR30069:SF40">
    <property type="entry name" value="TONB-DEPENDENT RECEPTOR NMB0964-RELATED"/>
    <property type="match status" value="1"/>
</dbReference>
<keyword evidence="14" id="KW-0675">Receptor</keyword>
<keyword evidence="7 8" id="KW-0998">Cell outer membrane</keyword>
<proteinExistence type="inferred from homology"/>
<dbReference type="EMBL" id="JACHHP010000001">
    <property type="protein sequence ID" value="MBB5207049.1"/>
    <property type="molecule type" value="Genomic_DNA"/>
</dbReference>
<dbReference type="InterPro" id="IPR039426">
    <property type="entry name" value="TonB-dep_rcpt-like"/>
</dbReference>
<comment type="caution">
    <text evidence="14">The sequence shown here is derived from an EMBL/GenBank/DDBJ whole genome shotgun (WGS) entry which is preliminary data.</text>
</comment>
<accession>A0A7W8D364</accession>
<dbReference type="AlphaFoldDB" id="A0A7W8D364"/>
<dbReference type="GO" id="GO:0044718">
    <property type="term" value="P:siderophore transmembrane transport"/>
    <property type="evidence" value="ECO:0007669"/>
    <property type="project" value="TreeGrafter"/>
</dbReference>
<evidence type="ECO:0000256" key="3">
    <source>
        <dbReference type="ARBA" id="ARBA00022452"/>
    </source>
</evidence>
<feature type="domain" description="TonB-dependent receptor plug" evidence="13">
    <location>
        <begin position="56"/>
        <end position="160"/>
    </location>
</feature>
<dbReference type="Gene3D" id="2.40.170.20">
    <property type="entry name" value="TonB-dependent receptor, beta-barrel domain"/>
    <property type="match status" value="1"/>
</dbReference>
<dbReference type="Gene3D" id="2.170.130.10">
    <property type="entry name" value="TonB-dependent receptor, plug domain"/>
    <property type="match status" value="1"/>
</dbReference>
<evidence type="ECO:0000256" key="1">
    <source>
        <dbReference type="ARBA" id="ARBA00004571"/>
    </source>
</evidence>
<keyword evidence="15" id="KW-1185">Reference proteome</keyword>
<feature type="region of interest" description="Disordered" evidence="10">
    <location>
        <begin position="222"/>
        <end position="250"/>
    </location>
</feature>
<evidence type="ECO:0000313" key="14">
    <source>
        <dbReference type="EMBL" id="MBB5207049.1"/>
    </source>
</evidence>
<keyword evidence="4 8" id="KW-0812">Transmembrane</keyword>
<dbReference type="PANTHER" id="PTHR30069">
    <property type="entry name" value="TONB-DEPENDENT OUTER MEMBRANE RECEPTOR"/>
    <property type="match status" value="1"/>
</dbReference>